<proteinExistence type="predicted"/>
<gene>
    <name evidence="2" type="ORF">QG404_13390</name>
</gene>
<keyword evidence="3" id="KW-1185">Reference proteome</keyword>
<evidence type="ECO:0000313" key="3">
    <source>
        <dbReference type="Proteomes" id="UP001231859"/>
    </source>
</evidence>
<dbReference type="Pfam" id="PF10694">
    <property type="entry name" value="DUF2500"/>
    <property type="match status" value="1"/>
</dbReference>
<accession>A0ABY8P1D8</accession>
<protein>
    <submittedName>
        <fullName evidence="2">DUF2500 domain-containing protein</fullName>
    </submittedName>
</protein>
<evidence type="ECO:0000313" key="2">
    <source>
        <dbReference type="EMBL" id="WGO83313.1"/>
    </source>
</evidence>
<sequence>MNKSVIFVITIIIIIMLATKRFFDQRRQNVINDNSPIISYQVEIIDKKDYPYPNMRSRQREVVFPETFRYEIYFRRISTSEVLKIFVKTEKEYTAIKKGDRGTLYIQGTRFVRFEVKANAE</sequence>
<keyword evidence="1" id="KW-0472">Membrane</keyword>
<dbReference type="Proteomes" id="UP001231859">
    <property type="component" value="Chromosome"/>
</dbReference>
<reference evidence="2 3" key="1">
    <citation type="submission" date="2023-04" db="EMBL/GenBank/DDBJ databases">
        <title>Genome dynamics across the evolutionary transition to endosymbiosis.</title>
        <authorList>
            <person name="Siozios S."/>
            <person name="Nadal-Jimenez P."/>
            <person name="Azagi T."/>
            <person name="Sprong H."/>
            <person name="Frost C.L."/>
            <person name="Parratt S.R."/>
            <person name="Taylor G."/>
            <person name="Brettell L."/>
            <person name="Lew K.C."/>
            <person name="Croft L."/>
            <person name="King K.C."/>
            <person name="Brockhurst M.A."/>
            <person name="Hypsa V."/>
            <person name="Novakova E."/>
            <person name="Darby A.C."/>
            <person name="Hurst G.D.D."/>
        </authorList>
    </citation>
    <scope>NUCLEOTIDE SEQUENCE [LARGE SCALE GENOMIC DNA]</scope>
    <source>
        <strain evidence="3">aApi_AU</strain>
    </source>
</reference>
<dbReference type="RefSeq" id="WP_280937950.1">
    <property type="nucleotide sequence ID" value="NZ_CP123759.1"/>
</dbReference>
<evidence type="ECO:0000256" key="1">
    <source>
        <dbReference type="SAM" id="Phobius"/>
    </source>
</evidence>
<dbReference type="Gene3D" id="2.40.50.660">
    <property type="match status" value="1"/>
</dbReference>
<organism evidence="2 3">
    <name type="scientific">Arsenophonus apicola</name>
    <dbReference type="NCBI Taxonomy" id="2879119"/>
    <lineage>
        <taxon>Bacteria</taxon>
        <taxon>Pseudomonadati</taxon>
        <taxon>Pseudomonadota</taxon>
        <taxon>Gammaproteobacteria</taxon>
        <taxon>Enterobacterales</taxon>
        <taxon>Morganellaceae</taxon>
        <taxon>Arsenophonus</taxon>
    </lineage>
</organism>
<keyword evidence="1" id="KW-0812">Transmembrane</keyword>
<dbReference type="EMBL" id="CP123759">
    <property type="protein sequence ID" value="WGO83313.1"/>
    <property type="molecule type" value="Genomic_DNA"/>
</dbReference>
<name>A0ABY8P1D8_9GAMM</name>
<dbReference type="InterPro" id="IPR019635">
    <property type="entry name" value="DUF2500"/>
</dbReference>
<feature type="transmembrane region" description="Helical" evidence="1">
    <location>
        <begin position="6"/>
        <end position="23"/>
    </location>
</feature>
<keyword evidence="1" id="KW-1133">Transmembrane helix</keyword>